<reference evidence="2 3" key="1">
    <citation type="submission" date="2020-04" db="EMBL/GenBank/DDBJ databases">
        <authorList>
            <consortium name="Genoscope - CEA"/>
            <person name="William W."/>
        </authorList>
    </citation>
    <scope>NUCLEOTIDE SEQUENCE [LARGE SCALE GENOMIC DNA]</scope>
    <source>
        <strain evidence="2 3">SG7</strain>
    </source>
</reference>
<feature type="transmembrane region" description="Helical" evidence="1">
    <location>
        <begin position="210"/>
        <end position="231"/>
    </location>
</feature>
<gene>
    <name evidence="2" type="ORF">MLAUSG7_1460</name>
</gene>
<organism evidence="2 3">
    <name type="scientific">Methanocaldococcus lauensis</name>
    <dbReference type="NCBI Taxonomy" id="2546128"/>
    <lineage>
        <taxon>Archaea</taxon>
        <taxon>Methanobacteriati</taxon>
        <taxon>Methanobacteriota</taxon>
        <taxon>Methanomada group</taxon>
        <taxon>Methanococci</taxon>
        <taxon>Methanococcales</taxon>
        <taxon>Methanocaldococcaceae</taxon>
        <taxon>Methanocaldococcus</taxon>
    </lineage>
</organism>
<dbReference type="PANTHER" id="PTHR40700">
    <property type="entry name" value="HYPOTHETICAL MEMBRANE PROTEIN, CONSERVED, DUF63 FAMILY"/>
    <property type="match status" value="1"/>
</dbReference>
<evidence type="ECO:0000313" key="3">
    <source>
        <dbReference type="Proteomes" id="UP000679213"/>
    </source>
</evidence>
<proteinExistence type="predicted"/>
<dbReference type="PANTHER" id="PTHR40700:SF1">
    <property type="entry name" value="DUF63 DOMAIN-CONTAINING PROTEIN"/>
    <property type="match status" value="1"/>
</dbReference>
<feature type="transmembrane region" description="Helical" evidence="1">
    <location>
        <begin position="57"/>
        <end position="75"/>
    </location>
</feature>
<dbReference type="Pfam" id="PF01889">
    <property type="entry name" value="DUF63"/>
    <property type="match status" value="1"/>
</dbReference>
<dbReference type="Proteomes" id="UP000679213">
    <property type="component" value="Chromosome I"/>
</dbReference>
<feature type="transmembrane region" description="Helical" evidence="1">
    <location>
        <begin position="25"/>
        <end position="45"/>
    </location>
</feature>
<evidence type="ECO:0000256" key="1">
    <source>
        <dbReference type="SAM" id="Phobius"/>
    </source>
</evidence>
<sequence>MIEEIKNFIYKYYIYPAEYGTGYNIIQEITYGTILALALYLFYRALRKLNVNIDEKFAIPGIVFAVLIALMRALVDCGYIERSFLTITPGIIFLVGGLFIVTILTTRIIFKDNYYKISAIVGLIPLLYFIFIFLQHLKHFEVILYIIILVGFFYYLIKYLDKILKLNIFQSKIDSYVIIGQLIDASATTIGIGLYGYWEQHPIPRFLMEHFGVYAFIPFKLLVVLVILYILNKEVDDINIRNIIKLCIMALGLAPGLRDLFRMAMGV</sequence>
<dbReference type="EMBL" id="LR792632">
    <property type="protein sequence ID" value="CAB3289863.1"/>
    <property type="molecule type" value="Genomic_DNA"/>
</dbReference>
<keyword evidence="3" id="KW-1185">Reference proteome</keyword>
<keyword evidence="1" id="KW-0472">Membrane</keyword>
<keyword evidence="1" id="KW-0812">Transmembrane</keyword>
<accession>A0A8D6PXJ7</accession>
<keyword evidence="1" id="KW-1133">Transmembrane helix</keyword>
<feature type="transmembrane region" description="Helical" evidence="1">
    <location>
        <begin position="177"/>
        <end position="198"/>
    </location>
</feature>
<dbReference type="GeneID" id="65884244"/>
<name>A0A8D6PXJ7_9EURY</name>
<protein>
    <recommendedName>
        <fullName evidence="4">DUF63 family protein</fullName>
    </recommendedName>
</protein>
<evidence type="ECO:0000313" key="2">
    <source>
        <dbReference type="EMBL" id="CAB3289863.1"/>
    </source>
</evidence>
<dbReference type="AlphaFoldDB" id="A0A8D6PXJ7"/>
<feature type="transmembrane region" description="Helical" evidence="1">
    <location>
        <begin position="87"/>
        <end position="110"/>
    </location>
</feature>
<dbReference type="RefSeq" id="WP_214399784.1">
    <property type="nucleotide sequence ID" value="NZ_LR792632.1"/>
</dbReference>
<dbReference type="InterPro" id="IPR002749">
    <property type="entry name" value="DUF63"/>
</dbReference>
<feature type="transmembrane region" description="Helical" evidence="1">
    <location>
        <begin position="117"/>
        <end position="134"/>
    </location>
</feature>
<dbReference type="KEGG" id="mesg:MLAUSG7_1460"/>
<evidence type="ECO:0008006" key="4">
    <source>
        <dbReference type="Google" id="ProtNLM"/>
    </source>
</evidence>
<feature type="transmembrane region" description="Helical" evidence="1">
    <location>
        <begin position="140"/>
        <end position="157"/>
    </location>
</feature>